<gene>
    <name evidence="8 11" type="primary">sat</name>
    <name evidence="11" type="ORF">FZC85_14080</name>
</gene>
<dbReference type="EC" id="2.7.7.4" evidence="8"/>
<dbReference type="InterPro" id="IPR014729">
    <property type="entry name" value="Rossmann-like_a/b/a_fold"/>
</dbReference>
<dbReference type="PANTHER" id="PTHR43509:SF1">
    <property type="entry name" value="SULFATE ADENYLYLTRANSFERASE"/>
    <property type="match status" value="1"/>
</dbReference>
<evidence type="ECO:0000256" key="8">
    <source>
        <dbReference type="HAMAP-Rule" id="MF_00066"/>
    </source>
</evidence>
<dbReference type="GO" id="GO:0000103">
    <property type="term" value="P:sulfate assimilation"/>
    <property type="evidence" value="ECO:0007669"/>
    <property type="project" value="UniProtKB-UniRule"/>
</dbReference>
<evidence type="ECO:0000256" key="3">
    <source>
        <dbReference type="ARBA" id="ARBA00022695"/>
    </source>
</evidence>
<dbReference type="SUPFAM" id="SSF88697">
    <property type="entry name" value="PUA domain-like"/>
    <property type="match status" value="1"/>
</dbReference>
<dbReference type="SUPFAM" id="SSF52374">
    <property type="entry name" value="Nucleotidylyl transferase"/>
    <property type="match status" value="1"/>
</dbReference>
<dbReference type="EMBL" id="VTEZ01000004">
    <property type="protein sequence ID" value="TYS84501.1"/>
    <property type="molecule type" value="Genomic_DNA"/>
</dbReference>
<evidence type="ECO:0000256" key="7">
    <source>
        <dbReference type="ARBA" id="ARBA00049370"/>
    </source>
</evidence>
<dbReference type="OrthoDB" id="9804504at2"/>
<dbReference type="GO" id="GO:0004781">
    <property type="term" value="F:sulfate adenylyltransferase (ATP) activity"/>
    <property type="evidence" value="ECO:0007669"/>
    <property type="project" value="UniProtKB-UniRule"/>
</dbReference>
<dbReference type="Pfam" id="PF14306">
    <property type="entry name" value="PUA_2"/>
    <property type="match status" value="1"/>
</dbReference>
<evidence type="ECO:0000259" key="10">
    <source>
        <dbReference type="Pfam" id="PF14306"/>
    </source>
</evidence>
<name>A0A5D4UBM0_9BACI</name>
<dbReference type="HAMAP" id="MF_00066">
    <property type="entry name" value="Sulf_adenylyltr"/>
    <property type="match status" value="1"/>
</dbReference>
<dbReference type="InterPro" id="IPR015947">
    <property type="entry name" value="PUA-like_sf"/>
</dbReference>
<dbReference type="NCBIfam" id="TIGR00339">
    <property type="entry name" value="sopT"/>
    <property type="match status" value="1"/>
</dbReference>
<dbReference type="GO" id="GO:0005524">
    <property type="term" value="F:ATP binding"/>
    <property type="evidence" value="ECO:0007669"/>
    <property type="project" value="UniProtKB-KW"/>
</dbReference>
<dbReference type="InterPro" id="IPR025980">
    <property type="entry name" value="ATP-Sase_PUA-like_dom"/>
</dbReference>
<protein>
    <recommendedName>
        <fullName evidence="8">Sulfate adenylyltransferase</fullName>
        <ecNumber evidence="8">2.7.7.4</ecNumber>
    </recommendedName>
    <alternativeName>
        <fullName evidence="8">ATP-sulfurylase</fullName>
    </alternativeName>
    <alternativeName>
        <fullName evidence="8">Sulfate adenylate transferase</fullName>
        <shortName evidence="8">SAT</shortName>
    </alternativeName>
</protein>
<dbReference type="Proteomes" id="UP000324269">
    <property type="component" value="Unassembled WGS sequence"/>
</dbReference>
<dbReference type="InterPro" id="IPR002650">
    <property type="entry name" value="Sulphate_adenylyltransferase"/>
</dbReference>
<evidence type="ECO:0000256" key="4">
    <source>
        <dbReference type="ARBA" id="ARBA00022741"/>
    </source>
</evidence>
<reference evidence="11 12" key="1">
    <citation type="submission" date="2019-08" db="EMBL/GenBank/DDBJ databases">
        <title>Bacillus genomes from the desert of Cuatro Cienegas, Coahuila.</title>
        <authorList>
            <person name="Olmedo-Alvarez G."/>
        </authorList>
    </citation>
    <scope>NUCLEOTIDE SEQUENCE [LARGE SCALE GENOMIC DNA]</scope>
    <source>
        <strain evidence="11 12">CH87b_3T</strain>
    </source>
</reference>
<dbReference type="Gene3D" id="3.10.400.10">
    <property type="entry name" value="Sulfate adenylyltransferase"/>
    <property type="match status" value="1"/>
</dbReference>
<keyword evidence="5 8" id="KW-0067">ATP-binding</keyword>
<sequence length="381" mass="42959">MSLQPHGGTLVQSYLPEESYEDILHEIPLDETALSDLELIGIGAYSPINGFLTEVDYHQVVETLRLRNGNVWSIPITLPIAKEKAGVVKKGLKSRLVYKGETYGLIEVEDIYEPDKQKEALLVYGTTDADHPGVKKLFQRGDVYVGGKISLIKRLSKPFTEYTFDPSETRKLFKEKGWKTIVGFQTRNPVHRAHEYIQKTALETVDALFLNPLVGETKADDISAGIRMESYEVLLQNYYPKDRVFLGVFPAAMRYAGPREAIFHALVRKNYGCTHFIVGRDHAGVGDYYGTYDAQKIFDQFSESEIGITPLRFEHSFYCERCEGMATTKTCPHDKNDHVILSGTKVRGMLRNGEVPPSTFSRPEVIEVLIRGLKQEAGQTT</sequence>
<feature type="domain" description="Sulphate adenylyltransferase catalytic" evidence="9">
    <location>
        <begin position="161"/>
        <end position="371"/>
    </location>
</feature>
<dbReference type="Pfam" id="PF01747">
    <property type="entry name" value="ATP-sulfurylase"/>
    <property type="match status" value="1"/>
</dbReference>
<keyword evidence="3 8" id="KW-0548">Nucleotidyltransferase</keyword>
<comment type="pathway">
    <text evidence="1 8">Sulfur metabolism; hydrogen sulfide biosynthesis; sulfite from sulfate: step 1/3.</text>
</comment>
<evidence type="ECO:0000313" key="11">
    <source>
        <dbReference type="EMBL" id="TYS84501.1"/>
    </source>
</evidence>
<evidence type="ECO:0000256" key="5">
    <source>
        <dbReference type="ARBA" id="ARBA00022840"/>
    </source>
</evidence>
<evidence type="ECO:0000256" key="2">
    <source>
        <dbReference type="ARBA" id="ARBA00022679"/>
    </source>
</evidence>
<dbReference type="NCBIfam" id="NF003166">
    <property type="entry name" value="PRK04149.1"/>
    <property type="match status" value="1"/>
</dbReference>
<dbReference type="Gene3D" id="3.40.50.620">
    <property type="entry name" value="HUPs"/>
    <property type="match status" value="1"/>
</dbReference>
<evidence type="ECO:0000313" key="12">
    <source>
        <dbReference type="Proteomes" id="UP000324269"/>
    </source>
</evidence>
<comment type="caution">
    <text evidence="11">The sequence shown here is derived from an EMBL/GenBank/DDBJ whole genome shotgun (WGS) entry which is preliminary data.</text>
</comment>
<proteinExistence type="inferred from homology"/>
<dbReference type="UniPathway" id="UPA00140">
    <property type="reaction ID" value="UER00204"/>
</dbReference>
<organism evidence="11 12">
    <name type="scientific">Rossellomorea aquimaris</name>
    <dbReference type="NCBI Taxonomy" id="189382"/>
    <lineage>
        <taxon>Bacteria</taxon>
        <taxon>Bacillati</taxon>
        <taxon>Bacillota</taxon>
        <taxon>Bacilli</taxon>
        <taxon>Bacillales</taxon>
        <taxon>Bacillaceae</taxon>
        <taxon>Rossellomorea</taxon>
    </lineage>
</organism>
<dbReference type="GO" id="GO:0070814">
    <property type="term" value="P:hydrogen sulfide biosynthetic process"/>
    <property type="evidence" value="ECO:0007669"/>
    <property type="project" value="UniProtKB-UniRule"/>
</dbReference>
<feature type="domain" description="ATP-sulfurylase PUA-like" evidence="10">
    <location>
        <begin position="4"/>
        <end position="154"/>
    </location>
</feature>
<dbReference type="PANTHER" id="PTHR43509">
    <property type="match status" value="1"/>
</dbReference>
<dbReference type="RefSeq" id="WP_148969315.1">
    <property type="nucleotide sequence ID" value="NZ_JBNIKW010000003.1"/>
</dbReference>
<keyword evidence="2 8" id="KW-0808">Transferase</keyword>
<evidence type="ECO:0000256" key="1">
    <source>
        <dbReference type="ARBA" id="ARBA00005048"/>
    </source>
</evidence>
<comment type="similarity">
    <text evidence="6 8">Belongs to the sulfate adenylyltransferase family.</text>
</comment>
<dbReference type="CDD" id="cd00517">
    <property type="entry name" value="ATPS"/>
    <property type="match status" value="1"/>
</dbReference>
<dbReference type="AlphaFoldDB" id="A0A5D4UBM0"/>
<keyword evidence="4 8" id="KW-0547">Nucleotide-binding</keyword>
<evidence type="ECO:0000256" key="6">
    <source>
        <dbReference type="ARBA" id="ARBA00037980"/>
    </source>
</evidence>
<accession>A0A5D4UBM0</accession>
<dbReference type="InterPro" id="IPR020792">
    <property type="entry name" value="SO4_adenylyltransferase_pro"/>
</dbReference>
<comment type="catalytic activity">
    <reaction evidence="7 8">
        <text>sulfate + ATP + H(+) = adenosine 5'-phosphosulfate + diphosphate</text>
        <dbReference type="Rhea" id="RHEA:18133"/>
        <dbReference type="ChEBI" id="CHEBI:15378"/>
        <dbReference type="ChEBI" id="CHEBI:16189"/>
        <dbReference type="ChEBI" id="CHEBI:30616"/>
        <dbReference type="ChEBI" id="CHEBI:33019"/>
        <dbReference type="ChEBI" id="CHEBI:58243"/>
        <dbReference type="EC" id="2.7.7.4"/>
    </reaction>
</comment>
<dbReference type="InterPro" id="IPR024951">
    <property type="entry name" value="Sulfurylase_cat_dom"/>
</dbReference>
<evidence type="ECO:0000259" key="9">
    <source>
        <dbReference type="Pfam" id="PF01747"/>
    </source>
</evidence>